<dbReference type="RefSeq" id="WP_134112870.1">
    <property type="nucleotide sequence ID" value="NZ_SOBG01000004.1"/>
</dbReference>
<dbReference type="GO" id="GO:0008233">
    <property type="term" value="F:peptidase activity"/>
    <property type="evidence" value="ECO:0007669"/>
    <property type="project" value="UniProtKB-KW"/>
</dbReference>
<evidence type="ECO:0000313" key="8">
    <source>
        <dbReference type="EMBL" id="TDT70431.1"/>
    </source>
</evidence>
<dbReference type="PRINTS" id="PR00721">
    <property type="entry name" value="STOMATIN"/>
</dbReference>
<accession>A0AA46I5F4</accession>
<dbReference type="PANTHER" id="PTHR42911:SF1">
    <property type="entry name" value="MODULATOR OF FTSH PROTEASE HFLC"/>
    <property type="match status" value="1"/>
</dbReference>
<organism evidence="8 9">
    <name type="scientific">Hypnocyclicus thermotrophus</name>
    <dbReference type="NCBI Taxonomy" id="1627895"/>
    <lineage>
        <taxon>Bacteria</taxon>
        <taxon>Fusobacteriati</taxon>
        <taxon>Fusobacteriota</taxon>
        <taxon>Fusobacteriia</taxon>
        <taxon>Fusobacteriales</taxon>
        <taxon>Fusobacteriaceae</taxon>
        <taxon>Hypnocyclicus</taxon>
    </lineage>
</organism>
<dbReference type="InterPro" id="IPR001107">
    <property type="entry name" value="Band_7"/>
</dbReference>
<name>A0AA46I5F4_9FUSO</name>
<keyword evidence="8" id="KW-0645">Protease</keyword>
<gene>
    <name evidence="8" type="ORF">EV215_0976</name>
</gene>
<comment type="subcellular location">
    <subcellularLocation>
        <location evidence="1">Membrane</location>
    </subcellularLocation>
</comment>
<feature type="domain" description="Band 7" evidence="7">
    <location>
        <begin position="19"/>
        <end position="182"/>
    </location>
</feature>
<protein>
    <recommendedName>
        <fullName evidence="6">Protein HflC</fullName>
    </recommendedName>
</protein>
<dbReference type="InterPro" id="IPR036013">
    <property type="entry name" value="Band_7/SPFH_dom_sf"/>
</dbReference>
<sequence length="286" mass="33203">MKSRIFLGVIIIAIVVVFSSMFQVNEMEQAILIRLGKPVGKPIETSGLKFKMPIIDQVVKFDKRILEYDSEPKEIITKDKKNLVVDSYAKWKIKDPLKFLQTVNSYVGAQTRIDDIVYSELRQVIGKYTLIEIISTERENIMEIITKDSSVKLAEFGIELIDARMKRAELPKQNEENIYRRMEAERNEQAKKYRAEGQEISLQVKSNADKEKTIILAEAYKTSQNIKGEGDSKALQIYAEAYNKDKEFYRFVRTLEAYEKIFGEKNNNRMILSTETELFRVLSETK</sequence>
<dbReference type="InterPro" id="IPR001972">
    <property type="entry name" value="Stomatin_HflK_fam"/>
</dbReference>
<evidence type="ECO:0000256" key="4">
    <source>
        <dbReference type="ARBA" id="ARBA00022989"/>
    </source>
</evidence>
<dbReference type="GO" id="GO:0016020">
    <property type="term" value="C:membrane"/>
    <property type="evidence" value="ECO:0007669"/>
    <property type="project" value="UniProtKB-SubCell"/>
</dbReference>
<keyword evidence="8" id="KW-0378">Hydrolase</keyword>
<dbReference type="SMART" id="SM00244">
    <property type="entry name" value="PHB"/>
    <property type="match status" value="1"/>
</dbReference>
<dbReference type="EMBL" id="SOBG01000004">
    <property type="protein sequence ID" value="TDT70431.1"/>
    <property type="molecule type" value="Genomic_DNA"/>
</dbReference>
<comment type="similarity">
    <text evidence="2 6">Belongs to the band 7/mec-2 family. HflC subfamily.</text>
</comment>
<evidence type="ECO:0000313" key="9">
    <source>
        <dbReference type="Proteomes" id="UP000294678"/>
    </source>
</evidence>
<evidence type="ECO:0000256" key="3">
    <source>
        <dbReference type="ARBA" id="ARBA00022692"/>
    </source>
</evidence>
<evidence type="ECO:0000256" key="5">
    <source>
        <dbReference type="ARBA" id="ARBA00023136"/>
    </source>
</evidence>
<evidence type="ECO:0000259" key="7">
    <source>
        <dbReference type="SMART" id="SM00244"/>
    </source>
</evidence>
<comment type="function">
    <text evidence="6">HflC and HflK could regulate a protease.</text>
</comment>
<dbReference type="NCBIfam" id="TIGR01932">
    <property type="entry name" value="hflC"/>
    <property type="match status" value="1"/>
</dbReference>
<dbReference type="PANTHER" id="PTHR42911">
    <property type="entry name" value="MODULATOR OF FTSH PROTEASE HFLC"/>
    <property type="match status" value="1"/>
</dbReference>
<evidence type="ECO:0000256" key="1">
    <source>
        <dbReference type="ARBA" id="ARBA00004370"/>
    </source>
</evidence>
<dbReference type="AlphaFoldDB" id="A0AA46I5F4"/>
<evidence type="ECO:0000256" key="2">
    <source>
        <dbReference type="ARBA" id="ARBA00007862"/>
    </source>
</evidence>
<keyword evidence="9" id="KW-1185">Reference proteome</keyword>
<dbReference type="Proteomes" id="UP000294678">
    <property type="component" value="Unassembled WGS sequence"/>
</dbReference>
<dbReference type="InterPro" id="IPR010200">
    <property type="entry name" value="HflC"/>
</dbReference>
<dbReference type="PIRSF" id="PIRSF005651">
    <property type="entry name" value="HflC"/>
    <property type="match status" value="1"/>
</dbReference>
<dbReference type="Pfam" id="PF01145">
    <property type="entry name" value="Band_7"/>
    <property type="match status" value="1"/>
</dbReference>
<dbReference type="Gene3D" id="3.30.479.30">
    <property type="entry name" value="Band 7 domain"/>
    <property type="match status" value="1"/>
</dbReference>
<proteinExistence type="inferred from homology"/>
<keyword evidence="5" id="KW-0472">Membrane</keyword>
<comment type="caution">
    <text evidence="8">The sequence shown here is derived from an EMBL/GenBank/DDBJ whole genome shotgun (WGS) entry which is preliminary data.</text>
</comment>
<dbReference type="CDD" id="cd03405">
    <property type="entry name" value="SPFH_HflC"/>
    <property type="match status" value="1"/>
</dbReference>
<reference evidence="8 9" key="1">
    <citation type="submission" date="2019-03" db="EMBL/GenBank/DDBJ databases">
        <title>Genomic Encyclopedia of Type Strains, Phase IV (KMG-IV): sequencing the most valuable type-strain genomes for metagenomic binning, comparative biology and taxonomic classification.</title>
        <authorList>
            <person name="Goeker M."/>
        </authorList>
    </citation>
    <scope>NUCLEOTIDE SEQUENCE [LARGE SCALE GENOMIC DNA]</scope>
    <source>
        <strain evidence="8 9">DSM 100055</strain>
    </source>
</reference>
<keyword evidence="3" id="KW-0812">Transmembrane</keyword>
<evidence type="ECO:0000256" key="6">
    <source>
        <dbReference type="PIRNR" id="PIRNR005651"/>
    </source>
</evidence>
<dbReference type="SUPFAM" id="SSF117892">
    <property type="entry name" value="Band 7/SPFH domain"/>
    <property type="match status" value="1"/>
</dbReference>
<dbReference type="GO" id="GO:0006508">
    <property type="term" value="P:proteolysis"/>
    <property type="evidence" value="ECO:0007669"/>
    <property type="project" value="UniProtKB-KW"/>
</dbReference>
<keyword evidence="4" id="KW-1133">Transmembrane helix</keyword>